<organism evidence="1 2">
    <name type="scientific">Catharanthus roseus</name>
    <name type="common">Madagascar periwinkle</name>
    <name type="synonym">Vinca rosea</name>
    <dbReference type="NCBI Taxonomy" id="4058"/>
    <lineage>
        <taxon>Eukaryota</taxon>
        <taxon>Viridiplantae</taxon>
        <taxon>Streptophyta</taxon>
        <taxon>Embryophyta</taxon>
        <taxon>Tracheophyta</taxon>
        <taxon>Spermatophyta</taxon>
        <taxon>Magnoliopsida</taxon>
        <taxon>eudicotyledons</taxon>
        <taxon>Gunneridae</taxon>
        <taxon>Pentapetalae</taxon>
        <taxon>asterids</taxon>
        <taxon>lamiids</taxon>
        <taxon>Gentianales</taxon>
        <taxon>Apocynaceae</taxon>
        <taxon>Rauvolfioideae</taxon>
        <taxon>Vinceae</taxon>
        <taxon>Catharanthinae</taxon>
        <taxon>Catharanthus</taxon>
    </lineage>
</organism>
<name>A0ACC0A0Q8_CATRO</name>
<protein>
    <submittedName>
        <fullName evidence="1">Uncharacterized protein</fullName>
    </submittedName>
</protein>
<dbReference type="Proteomes" id="UP001060085">
    <property type="component" value="Linkage Group LG07"/>
</dbReference>
<evidence type="ECO:0000313" key="1">
    <source>
        <dbReference type="EMBL" id="KAI5653673.1"/>
    </source>
</evidence>
<reference evidence="2" key="1">
    <citation type="journal article" date="2023" name="Nat. Plants">
        <title>Single-cell RNA sequencing provides a high-resolution roadmap for understanding the multicellular compartmentation of specialized metabolism.</title>
        <authorList>
            <person name="Sun S."/>
            <person name="Shen X."/>
            <person name="Li Y."/>
            <person name="Li Y."/>
            <person name="Wang S."/>
            <person name="Li R."/>
            <person name="Zhang H."/>
            <person name="Shen G."/>
            <person name="Guo B."/>
            <person name="Wei J."/>
            <person name="Xu J."/>
            <person name="St-Pierre B."/>
            <person name="Chen S."/>
            <person name="Sun C."/>
        </authorList>
    </citation>
    <scope>NUCLEOTIDE SEQUENCE [LARGE SCALE GENOMIC DNA]</scope>
</reference>
<proteinExistence type="predicted"/>
<dbReference type="EMBL" id="CM044707">
    <property type="protein sequence ID" value="KAI5653673.1"/>
    <property type="molecule type" value="Genomic_DNA"/>
</dbReference>
<evidence type="ECO:0000313" key="2">
    <source>
        <dbReference type="Proteomes" id="UP001060085"/>
    </source>
</evidence>
<gene>
    <name evidence="1" type="ORF">M9H77_30860</name>
</gene>
<sequence>MSGSPKRGHQNQVPASRSQHQPNTIRALNYKQPHSYINGQNRLQTLGAPTRSALGHTSVLRPSLSGSTLRVKNSSTSSEEAVVQGTSHVQCNPLTRPFSYVFTNRKANCPAIITDSRHKHFRAQKVLIRQSSHAYENFTNMPMLGLCSCMLKHVTFQDQSILQLMQILQRCHVYIHACQII</sequence>
<accession>A0ACC0A0Q8</accession>
<comment type="caution">
    <text evidence="1">The sequence shown here is derived from an EMBL/GenBank/DDBJ whole genome shotgun (WGS) entry which is preliminary data.</text>
</comment>
<keyword evidence="2" id="KW-1185">Reference proteome</keyword>